<dbReference type="Proteomes" id="UP000002009">
    <property type="component" value="Chromosome 12"/>
</dbReference>
<evidence type="ECO:0000256" key="2">
    <source>
        <dbReference type="ARBA" id="ARBA00022603"/>
    </source>
</evidence>
<dbReference type="EC" id="2.1.1.221" evidence="1"/>
<dbReference type="InParanoid" id="C1FJB6"/>
<dbReference type="PANTHER" id="PTHR13563:SF13">
    <property type="entry name" value="TRNA METHYLTRANSFERASE 10 HOMOLOG A"/>
    <property type="match status" value="1"/>
</dbReference>
<organism evidence="8 9">
    <name type="scientific">Micromonas commoda (strain RCC299 / NOUM17 / CCMP2709)</name>
    <name type="common">Picoplanktonic green alga</name>
    <dbReference type="NCBI Taxonomy" id="296587"/>
    <lineage>
        <taxon>Eukaryota</taxon>
        <taxon>Viridiplantae</taxon>
        <taxon>Chlorophyta</taxon>
        <taxon>Mamiellophyceae</taxon>
        <taxon>Mamiellales</taxon>
        <taxon>Mamiellaceae</taxon>
        <taxon>Micromonas</taxon>
    </lineage>
</organism>
<dbReference type="InterPro" id="IPR028564">
    <property type="entry name" value="MT_TRM10-typ"/>
</dbReference>
<comment type="catalytic activity">
    <reaction evidence="5">
        <text>guanosine(9) in tRNA + S-adenosyl-L-methionine = N(1)-methylguanosine(9) in tRNA + S-adenosyl-L-homocysteine + H(+)</text>
        <dbReference type="Rhea" id="RHEA:43156"/>
        <dbReference type="Rhea" id="RHEA-COMP:10367"/>
        <dbReference type="Rhea" id="RHEA-COMP:10368"/>
        <dbReference type="ChEBI" id="CHEBI:15378"/>
        <dbReference type="ChEBI" id="CHEBI:57856"/>
        <dbReference type="ChEBI" id="CHEBI:59789"/>
        <dbReference type="ChEBI" id="CHEBI:73542"/>
        <dbReference type="ChEBI" id="CHEBI:74269"/>
        <dbReference type="EC" id="2.1.1.221"/>
    </reaction>
</comment>
<dbReference type="EMBL" id="CP001577">
    <property type="protein sequence ID" value="ACO70324.1"/>
    <property type="molecule type" value="Genomic_DNA"/>
</dbReference>
<dbReference type="InterPro" id="IPR038459">
    <property type="entry name" value="MT_TRM10-typ_sf"/>
</dbReference>
<evidence type="ECO:0000313" key="9">
    <source>
        <dbReference type="Proteomes" id="UP000002009"/>
    </source>
</evidence>
<keyword evidence="4" id="KW-0949">S-adenosyl-L-methionine</keyword>
<evidence type="ECO:0000256" key="4">
    <source>
        <dbReference type="ARBA" id="ARBA00022691"/>
    </source>
</evidence>
<dbReference type="GO" id="GO:0000049">
    <property type="term" value="F:tRNA binding"/>
    <property type="evidence" value="ECO:0007669"/>
    <property type="project" value="TreeGrafter"/>
</dbReference>
<dbReference type="eggNOG" id="KOG2967">
    <property type="taxonomic scope" value="Eukaryota"/>
</dbReference>
<gene>
    <name evidence="8" type="ORF">MICPUN_103420</name>
</gene>
<protein>
    <recommendedName>
        <fullName evidence="1">tRNA (guanine(9)-N(1))-methyltransferase</fullName>
        <ecNumber evidence="1">2.1.1.221</ecNumber>
    </recommendedName>
</protein>
<dbReference type="AlphaFoldDB" id="C1FJB6"/>
<name>C1FJB6_MICCC</name>
<dbReference type="GO" id="GO:0002939">
    <property type="term" value="P:tRNA N1-guanine methylation"/>
    <property type="evidence" value="ECO:0007669"/>
    <property type="project" value="TreeGrafter"/>
</dbReference>
<dbReference type="InterPro" id="IPR007356">
    <property type="entry name" value="tRNA_m1G_MeTrfase_euk"/>
</dbReference>
<dbReference type="GO" id="GO:0008168">
    <property type="term" value="F:methyltransferase activity"/>
    <property type="evidence" value="ECO:0007669"/>
    <property type="project" value="UniProtKB-KW"/>
</dbReference>
<feature type="domain" description="SAM-dependent MTase TRM10-type" evidence="7">
    <location>
        <begin position="164"/>
        <end position="395"/>
    </location>
</feature>
<feature type="region of interest" description="Disordered" evidence="6">
    <location>
        <begin position="390"/>
        <end position="422"/>
    </location>
</feature>
<evidence type="ECO:0000256" key="6">
    <source>
        <dbReference type="SAM" id="MobiDB-lite"/>
    </source>
</evidence>
<dbReference type="PROSITE" id="PS51675">
    <property type="entry name" value="SAM_MT_TRM10"/>
    <property type="match status" value="1"/>
</dbReference>
<reference evidence="8 9" key="1">
    <citation type="journal article" date="2009" name="Science">
        <title>Green evolution and dynamic adaptations revealed by genomes of the marine picoeukaryotes Micromonas.</title>
        <authorList>
            <person name="Worden A.Z."/>
            <person name="Lee J.H."/>
            <person name="Mock T."/>
            <person name="Rouze P."/>
            <person name="Simmons M.P."/>
            <person name="Aerts A.L."/>
            <person name="Allen A.E."/>
            <person name="Cuvelier M.L."/>
            <person name="Derelle E."/>
            <person name="Everett M.V."/>
            <person name="Foulon E."/>
            <person name="Grimwood J."/>
            <person name="Gundlach H."/>
            <person name="Henrissat B."/>
            <person name="Napoli C."/>
            <person name="McDonald S.M."/>
            <person name="Parker M.S."/>
            <person name="Rombauts S."/>
            <person name="Salamov A."/>
            <person name="Von Dassow P."/>
            <person name="Badger J.H."/>
            <person name="Coutinho P.M."/>
            <person name="Demir E."/>
            <person name="Dubchak I."/>
            <person name="Gentemann C."/>
            <person name="Eikrem W."/>
            <person name="Gready J.E."/>
            <person name="John U."/>
            <person name="Lanier W."/>
            <person name="Lindquist E.A."/>
            <person name="Lucas S."/>
            <person name="Mayer K.F."/>
            <person name="Moreau H."/>
            <person name="Not F."/>
            <person name="Otillar R."/>
            <person name="Panaud O."/>
            <person name="Pangilinan J."/>
            <person name="Paulsen I."/>
            <person name="Piegu B."/>
            <person name="Poliakov A."/>
            <person name="Robbens S."/>
            <person name="Schmutz J."/>
            <person name="Toulza E."/>
            <person name="Wyss T."/>
            <person name="Zelensky A."/>
            <person name="Zhou K."/>
            <person name="Armbrust E.V."/>
            <person name="Bhattacharya D."/>
            <person name="Goodenough U.W."/>
            <person name="Van de Peer Y."/>
            <person name="Grigoriev I.V."/>
        </authorList>
    </citation>
    <scope>NUCLEOTIDE SEQUENCE [LARGE SCALE GENOMIC DNA]</scope>
    <source>
        <strain evidence="9">RCC299 / NOUM17</strain>
    </source>
</reference>
<feature type="compositionally biased region" description="Basic and acidic residues" evidence="6">
    <location>
        <begin position="407"/>
        <end position="420"/>
    </location>
</feature>
<dbReference type="GeneID" id="8248192"/>
<keyword evidence="3" id="KW-0808">Transferase</keyword>
<evidence type="ECO:0000313" key="8">
    <source>
        <dbReference type="EMBL" id="ACO70324.1"/>
    </source>
</evidence>
<dbReference type="RefSeq" id="XP_002509066.1">
    <property type="nucleotide sequence ID" value="XM_002509020.1"/>
</dbReference>
<keyword evidence="2" id="KW-0489">Methyltransferase</keyword>
<evidence type="ECO:0000256" key="3">
    <source>
        <dbReference type="ARBA" id="ARBA00022679"/>
    </source>
</evidence>
<evidence type="ECO:0000256" key="1">
    <source>
        <dbReference type="ARBA" id="ARBA00012797"/>
    </source>
</evidence>
<evidence type="ECO:0000256" key="5">
    <source>
        <dbReference type="ARBA" id="ARBA00048434"/>
    </source>
</evidence>
<keyword evidence="9" id="KW-1185">Reference proteome</keyword>
<accession>C1FJB6</accession>
<dbReference type="KEGG" id="mis:MICPUN_103420"/>
<sequence>MEDAQELDAREYADADALVAAAATAASSSRDGTVTLTNLRVTHRKRRGQRQFWVTAAPPAGGLEVHMSFRRADLDDGRREEDAAMLWETDAHAAAFEAATPGAIIARASGTLEAPRRQILEDGHVEGTRRCMWCGAASCAGSSPGRRCPAAAPVLRCGRIEWARTSPDGDDDDSGADAWLVFDMAFDRDMNAAEHGALSRQVSMCVAANRRARRPFRIAAISPNEADDDLAAVAPSSSSTTIESDSPSFVVSRDDAADPAMGRNAWRRLPWARWGATCGGPRTWRRFDPDRVIYLSADAADTLDEIADGDVLVLGGLVDHREKPGMALDRALDDVNAPIRWRTARLPLGGHVRLLKNAHLPCLAVCQLLLLARELAGDAVALNDGLAAAERGGGGREGRDGRRKTRSGGDERDVHEKDGEMEGGSMRGVWNVAISSCPAFRCAPLHKYVVWLPPHDALNGERRGGARNRPSGVTDVRALVALS</sequence>
<dbReference type="CDD" id="cd18089">
    <property type="entry name" value="SPOUT_Trm10-like"/>
    <property type="match status" value="1"/>
</dbReference>
<dbReference type="Gene3D" id="3.40.1280.30">
    <property type="match status" value="1"/>
</dbReference>
<dbReference type="STRING" id="296587.C1FJB6"/>
<dbReference type="PANTHER" id="PTHR13563">
    <property type="entry name" value="TRNA (GUANINE-9-) METHYLTRANSFERASE"/>
    <property type="match status" value="1"/>
</dbReference>
<dbReference type="GO" id="GO:0005634">
    <property type="term" value="C:nucleus"/>
    <property type="evidence" value="ECO:0007669"/>
    <property type="project" value="TreeGrafter"/>
</dbReference>
<evidence type="ECO:0000259" key="7">
    <source>
        <dbReference type="PROSITE" id="PS51675"/>
    </source>
</evidence>
<proteinExistence type="predicted"/>